<evidence type="ECO:0000256" key="3">
    <source>
        <dbReference type="ARBA" id="ARBA00022793"/>
    </source>
</evidence>
<dbReference type="PANTHER" id="PTHR45677:SF8">
    <property type="entry name" value="CYSTEINE SULFINIC ACID DECARBOXYLASE"/>
    <property type="match status" value="1"/>
</dbReference>
<reference evidence="7 8" key="1">
    <citation type="submission" date="2021-01" db="EMBL/GenBank/DDBJ databases">
        <title>Whole genome shotgun sequence of Asanoa siamensis NBRC 107932.</title>
        <authorList>
            <person name="Komaki H."/>
            <person name="Tamura T."/>
        </authorList>
    </citation>
    <scope>NUCLEOTIDE SEQUENCE [LARGE SCALE GENOMIC DNA]</scope>
    <source>
        <strain evidence="7 8">NBRC 107932</strain>
    </source>
</reference>
<comment type="cofactor">
    <cofactor evidence="1 6">
        <name>pyridoxal 5'-phosphate</name>
        <dbReference type="ChEBI" id="CHEBI:597326"/>
    </cofactor>
</comment>
<dbReference type="Proteomes" id="UP000604117">
    <property type="component" value="Unassembled WGS sequence"/>
</dbReference>
<dbReference type="InterPro" id="IPR002129">
    <property type="entry name" value="PyrdxlP-dep_de-COase"/>
</dbReference>
<comment type="similarity">
    <text evidence="2 6">Belongs to the group II decarboxylase family.</text>
</comment>
<evidence type="ECO:0000313" key="8">
    <source>
        <dbReference type="Proteomes" id="UP000604117"/>
    </source>
</evidence>
<accession>A0ABQ4CKR2</accession>
<keyword evidence="3" id="KW-0210">Decarboxylase</keyword>
<dbReference type="InterPro" id="IPR015424">
    <property type="entry name" value="PyrdxlP-dep_Trfase"/>
</dbReference>
<dbReference type="Gene3D" id="3.90.1150.10">
    <property type="entry name" value="Aspartate Aminotransferase, domain 1"/>
    <property type="match status" value="1"/>
</dbReference>
<name>A0ABQ4CKR2_9ACTN</name>
<evidence type="ECO:0000313" key="7">
    <source>
        <dbReference type="EMBL" id="GIF71884.1"/>
    </source>
</evidence>
<dbReference type="EMBL" id="BONE01000008">
    <property type="protein sequence ID" value="GIF71884.1"/>
    <property type="molecule type" value="Genomic_DNA"/>
</dbReference>
<keyword evidence="5 6" id="KW-0456">Lyase</keyword>
<dbReference type="InterPro" id="IPR015421">
    <property type="entry name" value="PyrdxlP-dep_Trfase_major"/>
</dbReference>
<evidence type="ECO:0000256" key="5">
    <source>
        <dbReference type="ARBA" id="ARBA00023239"/>
    </source>
</evidence>
<dbReference type="SUPFAM" id="SSF53383">
    <property type="entry name" value="PLP-dependent transferases"/>
    <property type="match status" value="1"/>
</dbReference>
<evidence type="ECO:0000256" key="6">
    <source>
        <dbReference type="RuleBase" id="RU000382"/>
    </source>
</evidence>
<protein>
    <submittedName>
        <fullName evidence="7">Uncharacterized protein</fullName>
    </submittedName>
</protein>
<gene>
    <name evidence="7" type="ORF">Asi02nite_14020</name>
</gene>
<evidence type="ECO:0000256" key="2">
    <source>
        <dbReference type="ARBA" id="ARBA00009533"/>
    </source>
</evidence>
<dbReference type="RefSeq" id="WP_203711351.1">
    <property type="nucleotide sequence ID" value="NZ_BONE01000008.1"/>
</dbReference>
<proteinExistence type="inferred from homology"/>
<dbReference type="InterPro" id="IPR015422">
    <property type="entry name" value="PyrdxlP-dep_Trfase_small"/>
</dbReference>
<sequence length="316" mass="34760">MSSSQTWDVGEFAKAAAVTVDALSAYVDESQRGQVPVVRRTAPPDVPSALGDLVHGVTNNVMSVYEMGAAAATVEFEVLRWMLDKALVANACATATGLYDDLRGVGEFCREHGIWLHVDGAHGASALLSPRHRHLLDGIDLADSVVWDAHKMLRTSGVAAAVLTRDEAALDAAFHQEASYLFYGEQRFDQVRRTVEGTKAALGLKIFLNVAWRGEDGLGDYVARQYETAHRFWELAREYPGVHCPYEPDSNIVCFRVGDGDQRVLRDRLIDEGSFHLSSVEIGGVRHLRLTAMSPATDEETLRALLRRVTRLATEP</sequence>
<organism evidence="7 8">
    <name type="scientific">Asanoa siamensis</name>
    <dbReference type="NCBI Taxonomy" id="926357"/>
    <lineage>
        <taxon>Bacteria</taxon>
        <taxon>Bacillati</taxon>
        <taxon>Actinomycetota</taxon>
        <taxon>Actinomycetes</taxon>
        <taxon>Micromonosporales</taxon>
        <taxon>Micromonosporaceae</taxon>
        <taxon>Asanoa</taxon>
    </lineage>
</organism>
<evidence type="ECO:0000256" key="1">
    <source>
        <dbReference type="ARBA" id="ARBA00001933"/>
    </source>
</evidence>
<keyword evidence="4 6" id="KW-0663">Pyridoxal phosphate</keyword>
<evidence type="ECO:0000256" key="4">
    <source>
        <dbReference type="ARBA" id="ARBA00022898"/>
    </source>
</evidence>
<keyword evidence="8" id="KW-1185">Reference proteome</keyword>
<comment type="caution">
    <text evidence="7">The sequence shown here is derived from an EMBL/GenBank/DDBJ whole genome shotgun (WGS) entry which is preliminary data.</text>
</comment>
<dbReference type="Gene3D" id="3.40.640.10">
    <property type="entry name" value="Type I PLP-dependent aspartate aminotransferase-like (Major domain)"/>
    <property type="match status" value="1"/>
</dbReference>
<dbReference type="PANTHER" id="PTHR45677">
    <property type="entry name" value="GLUTAMATE DECARBOXYLASE-RELATED"/>
    <property type="match status" value="1"/>
</dbReference>
<dbReference type="Pfam" id="PF00282">
    <property type="entry name" value="Pyridoxal_deC"/>
    <property type="match status" value="1"/>
</dbReference>